<proteinExistence type="predicted"/>
<dbReference type="RefSeq" id="WP_146834786.1">
    <property type="nucleotide sequence ID" value="NZ_CP042476.1"/>
</dbReference>
<keyword evidence="3" id="KW-1185">Reference proteome</keyword>
<dbReference type="InterPro" id="IPR026414">
    <property type="entry name" value="ExosoTase_F-assoc_memb"/>
</dbReference>
<dbReference type="Proteomes" id="UP000321954">
    <property type="component" value="Chromosome"/>
</dbReference>
<keyword evidence="1" id="KW-0812">Transmembrane</keyword>
<dbReference type="EMBL" id="CP042476">
    <property type="protein sequence ID" value="QED38179.1"/>
    <property type="molecule type" value="Genomic_DNA"/>
</dbReference>
<feature type="transmembrane region" description="Helical" evidence="1">
    <location>
        <begin position="117"/>
        <end position="138"/>
    </location>
</feature>
<accession>A0A5B8YQG2</accession>
<evidence type="ECO:0000313" key="2">
    <source>
        <dbReference type="EMBL" id="QED38179.1"/>
    </source>
</evidence>
<protein>
    <submittedName>
        <fullName evidence="2">Exosortase F system-associated protein</fullName>
    </submittedName>
</protein>
<evidence type="ECO:0000256" key="1">
    <source>
        <dbReference type="SAM" id="Phobius"/>
    </source>
</evidence>
<keyword evidence="1" id="KW-1133">Transmembrane helix</keyword>
<feature type="transmembrane region" description="Helical" evidence="1">
    <location>
        <begin position="7"/>
        <end position="23"/>
    </location>
</feature>
<dbReference type="KEGG" id="anp:FK178_10820"/>
<name>A0A5B8YQG2_9FLAO</name>
<gene>
    <name evidence="2" type="ORF">FK178_10820</name>
</gene>
<feature type="transmembrane region" description="Helical" evidence="1">
    <location>
        <begin position="57"/>
        <end position="77"/>
    </location>
</feature>
<sequence length="155" mass="18808">MKARYRIVGISLLVGMLVFIRYFEARIFYDPLLEFYHSDYLKDTTPNFETLELLLNVFYRFFLNSIISLAIIYVAFLDKSILKFSFLLYAILFVIAFPVLMFLIFTIENHNFLALFYVRRFFIHPIFVIILLPAFYYYRLNIRQRNKFKSFPHES</sequence>
<evidence type="ECO:0000313" key="3">
    <source>
        <dbReference type="Proteomes" id="UP000321954"/>
    </source>
</evidence>
<keyword evidence="1" id="KW-0472">Membrane</keyword>
<feature type="transmembrane region" description="Helical" evidence="1">
    <location>
        <begin position="84"/>
        <end position="105"/>
    </location>
</feature>
<reference evidence="2 3" key="1">
    <citation type="submission" date="2019-08" db="EMBL/GenBank/DDBJ databases">
        <title>Antarcticibacterium arcticum sp. nov., a bacterium isolated from marine sediment of the Canadian Beaufort Sea.</title>
        <authorList>
            <person name="Lee Y.M."/>
            <person name="Baek K."/>
            <person name="Lee D.-H."/>
            <person name="Shin S.C."/>
            <person name="Jin Y.K."/>
            <person name="Park Y."/>
        </authorList>
    </citation>
    <scope>NUCLEOTIDE SEQUENCE [LARGE SCALE GENOMIC DNA]</scope>
    <source>
        <strain evidence="2 3">PAMC 28998</strain>
    </source>
</reference>
<dbReference type="NCBIfam" id="TIGR04127">
    <property type="entry name" value="flavo_near_exo"/>
    <property type="match status" value="1"/>
</dbReference>
<dbReference type="AlphaFoldDB" id="A0A5B8YQG2"/>
<dbReference type="OrthoDB" id="982493at2"/>
<organism evidence="2 3">
    <name type="scientific">Antarcticibacterium arcticum</name>
    <dbReference type="NCBI Taxonomy" id="2585771"/>
    <lineage>
        <taxon>Bacteria</taxon>
        <taxon>Pseudomonadati</taxon>
        <taxon>Bacteroidota</taxon>
        <taxon>Flavobacteriia</taxon>
        <taxon>Flavobacteriales</taxon>
        <taxon>Flavobacteriaceae</taxon>
        <taxon>Antarcticibacterium</taxon>
    </lineage>
</organism>